<evidence type="ECO:0000256" key="1">
    <source>
        <dbReference type="ARBA" id="ARBA00004141"/>
    </source>
</evidence>
<reference evidence="8" key="1">
    <citation type="submission" date="2021-01" db="EMBL/GenBank/DDBJ databases">
        <authorList>
            <person name="Zahm M."/>
            <person name="Roques C."/>
            <person name="Cabau C."/>
            <person name="Klopp C."/>
            <person name="Donnadieu C."/>
            <person name="Jouanno E."/>
            <person name="Lampietro C."/>
            <person name="Louis A."/>
            <person name="Herpin A."/>
            <person name="Echchiki A."/>
            <person name="Berthelot C."/>
            <person name="Parey E."/>
            <person name="Roest-Crollius H."/>
            <person name="Braasch I."/>
            <person name="Postlethwait J."/>
            <person name="Bobe J."/>
            <person name="Montfort J."/>
            <person name="Bouchez O."/>
            <person name="Begum T."/>
            <person name="Mejri S."/>
            <person name="Adams A."/>
            <person name="Chen W.-J."/>
            <person name="Guiguen Y."/>
        </authorList>
    </citation>
    <scope>NUCLEOTIDE SEQUENCE</scope>
    <source>
        <tissue evidence="8">Blood</tissue>
    </source>
</reference>
<keyword evidence="4 6" id="KW-0472">Membrane</keyword>
<evidence type="ECO:0000259" key="7">
    <source>
        <dbReference type="PROSITE" id="PS50801"/>
    </source>
</evidence>
<dbReference type="OrthoDB" id="288203at2759"/>
<dbReference type="AlphaFoldDB" id="A0A8T3D3M7"/>
<keyword evidence="2 6" id="KW-0812">Transmembrane</keyword>
<dbReference type="EMBL" id="JAERUA010000014">
    <property type="protein sequence ID" value="KAI1890294.1"/>
    <property type="molecule type" value="Genomic_DNA"/>
</dbReference>
<feature type="region of interest" description="Disordered" evidence="5">
    <location>
        <begin position="210"/>
        <end position="229"/>
    </location>
</feature>
<dbReference type="PROSITE" id="PS50801">
    <property type="entry name" value="STAS"/>
    <property type="match status" value="1"/>
</dbReference>
<feature type="transmembrane region" description="Helical" evidence="6">
    <location>
        <begin position="58"/>
        <end position="90"/>
    </location>
</feature>
<evidence type="ECO:0000256" key="4">
    <source>
        <dbReference type="ARBA" id="ARBA00023136"/>
    </source>
</evidence>
<proteinExistence type="predicted"/>
<dbReference type="SUPFAM" id="SSF52091">
    <property type="entry name" value="SpoIIaa-like"/>
    <property type="match status" value="1"/>
</dbReference>
<accession>A0A8T3D3M7</accession>
<dbReference type="CDD" id="cd07042">
    <property type="entry name" value="STAS_SulP_like_sulfate_transporter"/>
    <property type="match status" value="1"/>
</dbReference>
<dbReference type="InterPro" id="IPR036513">
    <property type="entry name" value="STAS_dom_sf"/>
</dbReference>
<dbReference type="Pfam" id="PF01740">
    <property type="entry name" value="STAS"/>
    <property type="match status" value="1"/>
</dbReference>
<organism evidence="8 9">
    <name type="scientific">Albula goreensis</name>
    <dbReference type="NCBI Taxonomy" id="1534307"/>
    <lineage>
        <taxon>Eukaryota</taxon>
        <taxon>Metazoa</taxon>
        <taxon>Chordata</taxon>
        <taxon>Craniata</taxon>
        <taxon>Vertebrata</taxon>
        <taxon>Euteleostomi</taxon>
        <taxon>Actinopterygii</taxon>
        <taxon>Neopterygii</taxon>
        <taxon>Teleostei</taxon>
        <taxon>Albuliformes</taxon>
        <taxon>Albulidae</taxon>
        <taxon>Albula</taxon>
    </lineage>
</organism>
<dbReference type="PANTHER" id="PTHR11814">
    <property type="entry name" value="SULFATE TRANSPORTER"/>
    <property type="match status" value="1"/>
</dbReference>
<feature type="transmembrane region" description="Helical" evidence="6">
    <location>
        <begin position="29"/>
        <end position="51"/>
    </location>
</feature>
<evidence type="ECO:0000256" key="3">
    <source>
        <dbReference type="ARBA" id="ARBA00022989"/>
    </source>
</evidence>
<feature type="compositionally biased region" description="Basic residues" evidence="5">
    <location>
        <begin position="167"/>
        <end position="183"/>
    </location>
</feature>
<dbReference type="InterPro" id="IPR002645">
    <property type="entry name" value="STAS_dom"/>
</dbReference>
<dbReference type="Gene3D" id="3.30.750.24">
    <property type="entry name" value="STAS domain"/>
    <property type="match status" value="1"/>
</dbReference>
<name>A0A8T3D3M7_9TELE</name>
<dbReference type="InterPro" id="IPR001902">
    <property type="entry name" value="SLC26A/SulP_fam"/>
</dbReference>
<comment type="subcellular location">
    <subcellularLocation>
        <location evidence="1">Membrane</location>
        <topology evidence="1">Multi-pass membrane protein</topology>
    </subcellularLocation>
</comment>
<comment type="caution">
    <text evidence="8">The sequence shown here is derived from an EMBL/GenBank/DDBJ whole genome shotgun (WGS) entry which is preliminary data.</text>
</comment>
<dbReference type="InterPro" id="IPR011547">
    <property type="entry name" value="SLC26A/SulP_dom"/>
</dbReference>
<keyword evidence="3 6" id="KW-1133">Transmembrane helix</keyword>
<evidence type="ECO:0000313" key="9">
    <source>
        <dbReference type="Proteomes" id="UP000829720"/>
    </source>
</evidence>
<gene>
    <name evidence="8" type="ORF">AGOR_G00152260</name>
</gene>
<dbReference type="Proteomes" id="UP000829720">
    <property type="component" value="Unassembled WGS sequence"/>
</dbReference>
<evidence type="ECO:0000256" key="5">
    <source>
        <dbReference type="SAM" id="MobiDB-lite"/>
    </source>
</evidence>
<evidence type="ECO:0000313" key="8">
    <source>
        <dbReference type="EMBL" id="KAI1890294.1"/>
    </source>
</evidence>
<evidence type="ECO:0000256" key="6">
    <source>
        <dbReference type="SAM" id="Phobius"/>
    </source>
</evidence>
<sequence>MAGVVSSVIVLVTVLKLGALFHELPKAVLAAIVIVNLKGMFMQFYDIITLWRTSKIDLLVWVVTWICTVLCNLDLGLVLSIIFALLTVIFRTQLPTYSVLGQVPGTEIYLDMETHKEVREIPGITIFRSSSTVYFANAELYLEALKEKSGLNITKMIAYKRRQEAKQKRREKRAEKRAKREAKRQKWDLEVDEEARVGGGGVVFSVEEEAGRWKEKQQEESSAVDEPEWAGRENGTVFVVPARPNALGSWEYLKGGEPDSPTLGSISELDGDTTTLGSSCDDTLSRDLEGVSLGSLGKWTWNIHSIILDLSTANFIDTVAIKTISNIFQDFGEIDVDIYMAGCQASVVEQLERGDFFSHSITKGRLFASVHDAVLYCLSHRGAATAPSYECTVNMRCNTRL</sequence>
<feature type="region of interest" description="Disordered" evidence="5">
    <location>
        <begin position="164"/>
        <end position="184"/>
    </location>
</feature>
<feature type="compositionally biased region" description="Basic and acidic residues" evidence="5">
    <location>
        <begin position="210"/>
        <end position="219"/>
    </location>
</feature>
<dbReference type="GO" id="GO:0016020">
    <property type="term" value="C:membrane"/>
    <property type="evidence" value="ECO:0007669"/>
    <property type="project" value="UniProtKB-SubCell"/>
</dbReference>
<protein>
    <recommendedName>
        <fullName evidence="7">STAS domain-containing protein</fullName>
    </recommendedName>
</protein>
<feature type="domain" description="STAS" evidence="7">
    <location>
        <begin position="114"/>
        <end position="377"/>
    </location>
</feature>
<keyword evidence="9" id="KW-1185">Reference proteome</keyword>
<dbReference type="Pfam" id="PF00916">
    <property type="entry name" value="Sulfate_transp"/>
    <property type="match status" value="1"/>
</dbReference>
<evidence type="ECO:0000256" key="2">
    <source>
        <dbReference type="ARBA" id="ARBA00022692"/>
    </source>
</evidence>
<dbReference type="GO" id="GO:0055085">
    <property type="term" value="P:transmembrane transport"/>
    <property type="evidence" value="ECO:0007669"/>
    <property type="project" value="InterPro"/>
</dbReference>